<dbReference type="PANTHER" id="PTHR33207">
    <property type="entry name" value="F-BOX DOMAIN CONTAINING PROTEIN-RELATED"/>
    <property type="match status" value="1"/>
</dbReference>
<dbReference type="EMBL" id="GBRH01271245">
    <property type="protein sequence ID" value="JAD26650.1"/>
    <property type="molecule type" value="Transcribed_RNA"/>
</dbReference>
<sequence length="232" mass="25567">MVLIPSPPRPISNRTFLPKDGGDDGDVAVDLFLLGRDLSVGMCTLKSGIWGVCTKISMELPEPEPTTIGDMLLPVNSKIYMATDAGFILVLDLVAASFSVLQLPDRVKTENFRLSCGEASGLFLIHADGYQLSVWHHETDGNGTCDWTLVYDAVCVHEACNRHEDVLVMGANGNAEFVLLALEASGVLICMQLSRTEKILYHEMDLRHVRGSCIVPFMMVWPPIFLTINQEE</sequence>
<protein>
    <recommendedName>
        <fullName evidence="1">F-box protein AT5G49610-like beta-propeller domain-containing protein</fullName>
    </recommendedName>
</protein>
<dbReference type="Pfam" id="PF23635">
    <property type="entry name" value="Beta-prop_AT5G49610-like"/>
    <property type="match status" value="1"/>
</dbReference>
<dbReference type="InterPro" id="IPR056594">
    <property type="entry name" value="AT5G49610-like_b-prop"/>
</dbReference>
<evidence type="ECO:0000313" key="2">
    <source>
        <dbReference type="EMBL" id="JAD26650.1"/>
    </source>
</evidence>
<organism evidence="2">
    <name type="scientific">Arundo donax</name>
    <name type="common">Giant reed</name>
    <name type="synonym">Donax arundinaceus</name>
    <dbReference type="NCBI Taxonomy" id="35708"/>
    <lineage>
        <taxon>Eukaryota</taxon>
        <taxon>Viridiplantae</taxon>
        <taxon>Streptophyta</taxon>
        <taxon>Embryophyta</taxon>
        <taxon>Tracheophyta</taxon>
        <taxon>Spermatophyta</taxon>
        <taxon>Magnoliopsida</taxon>
        <taxon>Liliopsida</taxon>
        <taxon>Poales</taxon>
        <taxon>Poaceae</taxon>
        <taxon>PACMAD clade</taxon>
        <taxon>Arundinoideae</taxon>
        <taxon>Arundineae</taxon>
        <taxon>Arundo</taxon>
    </lineage>
</organism>
<accession>A0A0A8YPC8</accession>
<feature type="domain" description="F-box protein AT5G49610-like beta-propeller" evidence="1">
    <location>
        <begin position="2"/>
        <end position="225"/>
    </location>
</feature>
<proteinExistence type="predicted"/>
<evidence type="ECO:0000259" key="1">
    <source>
        <dbReference type="Pfam" id="PF23635"/>
    </source>
</evidence>
<dbReference type="AlphaFoldDB" id="A0A0A8YPC8"/>
<reference evidence="2" key="1">
    <citation type="submission" date="2014-09" db="EMBL/GenBank/DDBJ databases">
        <authorList>
            <person name="Magalhaes I.L.F."/>
            <person name="Oliveira U."/>
            <person name="Santos F.R."/>
            <person name="Vidigal T.H.D.A."/>
            <person name="Brescovit A.D."/>
            <person name="Santos A.J."/>
        </authorList>
    </citation>
    <scope>NUCLEOTIDE SEQUENCE</scope>
    <source>
        <tissue evidence="2">Shoot tissue taken approximately 20 cm above the soil surface</tissue>
    </source>
</reference>
<name>A0A0A8YPC8_ARUDO</name>
<reference evidence="2" key="2">
    <citation type="journal article" date="2015" name="Data Brief">
        <title>Shoot transcriptome of the giant reed, Arundo donax.</title>
        <authorList>
            <person name="Barrero R.A."/>
            <person name="Guerrero F.D."/>
            <person name="Moolhuijzen P."/>
            <person name="Goolsby J.A."/>
            <person name="Tidwell J."/>
            <person name="Bellgard S.E."/>
            <person name="Bellgard M.I."/>
        </authorList>
    </citation>
    <scope>NUCLEOTIDE SEQUENCE</scope>
    <source>
        <tissue evidence="2">Shoot tissue taken approximately 20 cm above the soil surface</tissue>
    </source>
</reference>